<comment type="caution">
    <text evidence="1">The sequence shown here is derived from an EMBL/GenBank/DDBJ whole genome shotgun (WGS) entry which is preliminary data.</text>
</comment>
<keyword evidence="2" id="KW-1185">Reference proteome</keyword>
<evidence type="ECO:0000313" key="2">
    <source>
        <dbReference type="Proteomes" id="UP001159363"/>
    </source>
</evidence>
<protein>
    <submittedName>
        <fullName evidence="1">Uncharacterized protein</fullName>
    </submittedName>
</protein>
<sequence length="230" mass="26122">MQVFHCERAVGMNAVKLYKKLSMKSSIMCIGIPAAVLVTRPVGEERCWQAAREMLESGRIFRDIKCGSNEATLLPNQRTIVCDALAGKRALQASTALYIYHWEEKMVWAERKIMTERAEMGRKKRGGLKQPIWLLYNEGGVESSVLRIPAGMRNEQLVRVVVLTQKGGIKHYQSKKKLRYLKKLDAGLTAKHSSEVYGKQFMPSVNTNEAFANFSSEYESKDSMSMQKKH</sequence>
<accession>A0ABQ9HS78</accession>
<evidence type="ECO:0000313" key="1">
    <source>
        <dbReference type="EMBL" id="KAJ8887239.1"/>
    </source>
</evidence>
<name>A0ABQ9HS78_9NEOP</name>
<reference evidence="1 2" key="1">
    <citation type="submission" date="2023-02" db="EMBL/GenBank/DDBJ databases">
        <title>LHISI_Scaffold_Assembly.</title>
        <authorList>
            <person name="Stuart O.P."/>
            <person name="Cleave R."/>
            <person name="Magrath M.J.L."/>
            <person name="Mikheyev A.S."/>
        </authorList>
    </citation>
    <scope>NUCLEOTIDE SEQUENCE [LARGE SCALE GENOMIC DNA]</scope>
    <source>
        <strain evidence="1">Daus_M_001</strain>
        <tissue evidence="1">Leg muscle</tissue>
    </source>
</reference>
<organism evidence="1 2">
    <name type="scientific">Dryococelus australis</name>
    <dbReference type="NCBI Taxonomy" id="614101"/>
    <lineage>
        <taxon>Eukaryota</taxon>
        <taxon>Metazoa</taxon>
        <taxon>Ecdysozoa</taxon>
        <taxon>Arthropoda</taxon>
        <taxon>Hexapoda</taxon>
        <taxon>Insecta</taxon>
        <taxon>Pterygota</taxon>
        <taxon>Neoptera</taxon>
        <taxon>Polyneoptera</taxon>
        <taxon>Phasmatodea</taxon>
        <taxon>Verophasmatodea</taxon>
        <taxon>Anareolatae</taxon>
        <taxon>Phasmatidae</taxon>
        <taxon>Eurycanthinae</taxon>
        <taxon>Dryococelus</taxon>
    </lineage>
</organism>
<dbReference type="Proteomes" id="UP001159363">
    <property type="component" value="Chromosome X"/>
</dbReference>
<dbReference type="EMBL" id="JARBHB010000004">
    <property type="protein sequence ID" value="KAJ8887239.1"/>
    <property type="molecule type" value="Genomic_DNA"/>
</dbReference>
<proteinExistence type="predicted"/>
<gene>
    <name evidence="1" type="ORF">PR048_013454</name>
</gene>